<evidence type="ECO:0000313" key="2">
    <source>
        <dbReference type="Proteomes" id="UP000789901"/>
    </source>
</evidence>
<reference evidence="1 2" key="1">
    <citation type="submission" date="2021-06" db="EMBL/GenBank/DDBJ databases">
        <authorList>
            <person name="Kallberg Y."/>
            <person name="Tangrot J."/>
            <person name="Rosling A."/>
        </authorList>
    </citation>
    <scope>NUCLEOTIDE SEQUENCE [LARGE SCALE GENOMIC DNA]</scope>
    <source>
        <strain evidence="1 2">120-4 pot B 10/14</strain>
    </source>
</reference>
<accession>A0ABN7UTX5</accession>
<gene>
    <name evidence="1" type="ORF">GMARGA_LOCUS10643</name>
</gene>
<organism evidence="1 2">
    <name type="scientific">Gigaspora margarita</name>
    <dbReference type="NCBI Taxonomy" id="4874"/>
    <lineage>
        <taxon>Eukaryota</taxon>
        <taxon>Fungi</taxon>
        <taxon>Fungi incertae sedis</taxon>
        <taxon>Mucoromycota</taxon>
        <taxon>Glomeromycotina</taxon>
        <taxon>Glomeromycetes</taxon>
        <taxon>Diversisporales</taxon>
        <taxon>Gigasporaceae</taxon>
        <taxon>Gigaspora</taxon>
    </lineage>
</organism>
<comment type="caution">
    <text evidence="1">The sequence shown here is derived from an EMBL/GenBank/DDBJ whole genome shotgun (WGS) entry which is preliminary data.</text>
</comment>
<proteinExistence type="predicted"/>
<feature type="non-terminal residue" evidence="1">
    <location>
        <position position="65"/>
    </location>
</feature>
<protein>
    <submittedName>
        <fullName evidence="1">30344_t:CDS:1</fullName>
    </submittedName>
</protein>
<name>A0ABN7UTX5_GIGMA</name>
<keyword evidence="2" id="KW-1185">Reference proteome</keyword>
<sequence length="65" mass="8048">MEDDQLGQLLDDFHQQYKSWHNQQQIGWNQPLHAPEEDQLDHKMELSRLLKEFLQLLNYKNQEWQ</sequence>
<dbReference type="EMBL" id="CAJVQB010006001">
    <property type="protein sequence ID" value="CAG8675054.1"/>
    <property type="molecule type" value="Genomic_DNA"/>
</dbReference>
<evidence type="ECO:0000313" key="1">
    <source>
        <dbReference type="EMBL" id="CAG8675054.1"/>
    </source>
</evidence>
<dbReference type="Proteomes" id="UP000789901">
    <property type="component" value="Unassembled WGS sequence"/>
</dbReference>